<dbReference type="InterPro" id="IPR013328">
    <property type="entry name" value="6PGD_dom2"/>
</dbReference>
<evidence type="ECO:0000313" key="6">
    <source>
        <dbReference type="Proteomes" id="UP000540519"/>
    </source>
</evidence>
<organism evidence="5 6">
    <name type="scientific">Zobellia amurskyensis</name>
    <dbReference type="NCBI Taxonomy" id="248905"/>
    <lineage>
        <taxon>Bacteria</taxon>
        <taxon>Pseudomonadati</taxon>
        <taxon>Bacteroidota</taxon>
        <taxon>Flavobacteriia</taxon>
        <taxon>Flavobacteriales</taxon>
        <taxon>Flavobacteriaceae</taxon>
        <taxon>Zobellia</taxon>
    </lineage>
</organism>
<evidence type="ECO:0000256" key="2">
    <source>
        <dbReference type="ARBA" id="ARBA00023027"/>
    </source>
</evidence>
<dbReference type="GO" id="GO:0019592">
    <property type="term" value="P:mannitol catabolic process"/>
    <property type="evidence" value="ECO:0007669"/>
    <property type="project" value="TreeGrafter"/>
</dbReference>
<dbReference type="Gene3D" id="3.40.50.720">
    <property type="entry name" value="NAD(P)-binding Rossmann-like Domain"/>
    <property type="match status" value="1"/>
</dbReference>
<dbReference type="PANTHER" id="PTHR30524">
    <property type="entry name" value="MANNITOL-1-PHOSPHATE 5-DEHYDROGENASE"/>
    <property type="match status" value="1"/>
</dbReference>
<keyword evidence="2" id="KW-0520">NAD</keyword>
<evidence type="ECO:0000259" key="3">
    <source>
        <dbReference type="Pfam" id="PF01232"/>
    </source>
</evidence>
<dbReference type="GO" id="GO:0019698">
    <property type="term" value="P:D-galacturonate catabolic process"/>
    <property type="evidence" value="ECO:0007669"/>
    <property type="project" value="TreeGrafter"/>
</dbReference>
<dbReference type="OrthoDB" id="9768714at2"/>
<evidence type="ECO:0000256" key="1">
    <source>
        <dbReference type="ARBA" id="ARBA00023002"/>
    </source>
</evidence>
<dbReference type="AlphaFoldDB" id="A0A7X2ZRT2"/>
<dbReference type="InterPro" id="IPR013118">
    <property type="entry name" value="Mannitol_DH_C"/>
</dbReference>
<dbReference type="Pfam" id="PF01232">
    <property type="entry name" value="Mannitol_dh"/>
    <property type="match status" value="1"/>
</dbReference>
<dbReference type="RefSeq" id="WP_155599097.1">
    <property type="nucleotide sequence ID" value="NZ_RCNR01000007.1"/>
</dbReference>
<gene>
    <name evidence="5" type="ORF">D9O36_05110</name>
</gene>
<proteinExistence type="predicted"/>
<dbReference type="Proteomes" id="UP000540519">
    <property type="component" value="Unassembled WGS sequence"/>
</dbReference>
<evidence type="ECO:0000313" key="5">
    <source>
        <dbReference type="EMBL" id="MUH35212.1"/>
    </source>
</evidence>
<accession>A0A7X2ZRT2</accession>
<keyword evidence="1" id="KW-0560">Oxidoreductase</keyword>
<dbReference type="PANTHER" id="PTHR30524:SF0">
    <property type="entry name" value="ALTRONATE OXIDOREDUCTASE-RELATED"/>
    <property type="match status" value="1"/>
</dbReference>
<dbReference type="GO" id="GO:0005829">
    <property type="term" value="C:cytosol"/>
    <property type="evidence" value="ECO:0007669"/>
    <property type="project" value="TreeGrafter"/>
</dbReference>
<comment type="caution">
    <text evidence="5">The sequence shown here is derived from an EMBL/GenBank/DDBJ whole genome shotgun (WGS) entry which is preliminary data.</text>
</comment>
<dbReference type="InterPro" id="IPR013131">
    <property type="entry name" value="Mannitol_DH_N"/>
</dbReference>
<reference evidence="5 6" key="1">
    <citation type="journal article" date="2019" name="Mar. Drugs">
        <title>Comparative Genomics and CAZyme Genome Repertoires of Marine Zobellia amurskyensis KMM 3526(T) and Zobellia laminariae KMM 3676(T).</title>
        <authorList>
            <person name="Chernysheva N."/>
            <person name="Bystritskaya E."/>
            <person name="Stenkova A."/>
            <person name="Golovkin I."/>
            <person name="Nedashkovskaya O."/>
            <person name="Isaeva M."/>
        </authorList>
    </citation>
    <scope>NUCLEOTIDE SEQUENCE [LARGE SCALE GENOMIC DNA]</scope>
    <source>
        <strain evidence="5 6">KMM 3526</strain>
    </source>
</reference>
<evidence type="ECO:0000259" key="4">
    <source>
        <dbReference type="Pfam" id="PF08125"/>
    </source>
</evidence>
<dbReference type="Pfam" id="PF08125">
    <property type="entry name" value="Mannitol_dh_C"/>
    <property type="match status" value="1"/>
</dbReference>
<dbReference type="NCBIfam" id="NF002969">
    <property type="entry name" value="PRK03643.1"/>
    <property type="match status" value="1"/>
</dbReference>
<dbReference type="SUPFAM" id="SSF48179">
    <property type="entry name" value="6-phosphogluconate dehydrogenase C-terminal domain-like"/>
    <property type="match status" value="1"/>
</dbReference>
<dbReference type="InterPro" id="IPR036291">
    <property type="entry name" value="NAD(P)-bd_dom_sf"/>
</dbReference>
<dbReference type="InterPro" id="IPR008927">
    <property type="entry name" value="6-PGluconate_DH-like_C_sf"/>
</dbReference>
<dbReference type="GO" id="GO:0008926">
    <property type="term" value="F:mannitol-1-phosphate 5-dehydrogenase activity"/>
    <property type="evidence" value="ECO:0007669"/>
    <property type="project" value="TreeGrafter"/>
</dbReference>
<protein>
    <submittedName>
        <fullName evidence="5">Tagaturonate reductase</fullName>
    </submittedName>
</protein>
<dbReference type="SUPFAM" id="SSF51735">
    <property type="entry name" value="NAD(P)-binding Rossmann-fold domains"/>
    <property type="match status" value="1"/>
</dbReference>
<name>A0A7X2ZRT2_9FLAO</name>
<keyword evidence="6" id="KW-1185">Reference proteome</keyword>
<dbReference type="GO" id="GO:0009026">
    <property type="term" value="F:tagaturonate reductase activity"/>
    <property type="evidence" value="ECO:0007669"/>
    <property type="project" value="TreeGrafter"/>
</dbReference>
<dbReference type="Gene3D" id="1.10.1040.10">
    <property type="entry name" value="N-(1-d-carboxylethyl)-l-norvaline Dehydrogenase, domain 2"/>
    <property type="match status" value="1"/>
</dbReference>
<feature type="domain" description="Mannitol dehydrogenase N-terminal" evidence="3">
    <location>
        <begin position="18"/>
        <end position="260"/>
    </location>
</feature>
<dbReference type="EMBL" id="RCNR01000007">
    <property type="protein sequence ID" value="MUH35212.1"/>
    <property type="molecule type" value="Genomic_DNA"/>
</dbReference>
<sequence length="482" mass="54488">MQILNHTTTPNRVQRPLKVMQFGGGNFLRAFVDWMVHVLNQETNFNGDIAIIKPTAGGDYAELKEQDGLFTVVLDGIKNGKLVAEKTLVTEVQQVIHSYNEWAAYLKLAENEDLRFIVSNTTEAGIKFNAEDKFDVNPPKEFPAKLTVWLYHRFKHFKADPSKGCILLPCELIEDNGAALKKAVLQYADHWKLEDGFKNWVNTSNHFCSTLVDRIVSGYPSDRAKEIEQELGYKDDLLVAGEYYHSWVIQANETVQKELPFAQTDLNVEFVDDLAPYREMKVRILNGAHTSMVPVGYLAGIRFVKEAMENEEVSSFVESLLLEEAAKTLDFPDDVKNKFVGDVLDRFRNPLLKHQLISISLNSTSKFVARLLPTLKDYYNAQGKLPKRIVFGLSAMLRFYKGEFNGENITLNDDKSVLDFFASEWHKVDDGTSSLAAFVNDVLKNTTIWGEDLTQIDGLTNSVAKNIENIEAEGVTVCLKNL</sequence>
<feature type="domain" description="Mannitol dehydrogenase C-terminal" evidence="4">
    <location>
        <begin position="273"/>
        <end position="470"/>
    </location>
</feature>